<dbReference type="EMBL" id="HBGO01017979">
    <property type="protein sequence ID" value="CAD9339721.1"/>
    <property type="molecule type" value="Transcribed_RNA"/>
</dbReference>
<name>A0A7S1ZI73_TRICV</name>
<gene>
    <name evidence="2" type="ORF">OSIN01602_LOCUS10285</name>
</gene>
<sequence length="200" mass="22106">MTTPRKSKAFDAFVSTAKEASRTNPNNAAPEKDTATEEGMAMTTIMKRVHPEKMTSDERPALGPKRKSTRSRRTVAFAAPLVTSVRFVMPSSAPLSPSSPSSPYNDDPSEGGGDSHYMAKQIRRFQERALVEAQLNSRSRSVRMKAMLREAEPDRERASYGKASKRSRRARSKAESPAQQRGVGVLELKVDRHGAVRCEV</sequence>
<feature type="region of interest" description="Disordered" evidence="1">
    <location>
        <begin position="136"/>
        <end position="181"/>
    </location>
</feature>
<proteinExistence type="predicted"/>
<evidence type="ECO:0000256" key="1">
    <source>
        <dbReference type="SAM" id="MobiDB-lite"/>
    </source>
</evidence>
<feature type="compositionally biased region" description="Basic residues" evidence="1">
    <location>
        <begin position="64"/>
        <end position="73"/>
    </location>
</feature>
<organism evidence="2">
    <name type="scientific">Trieres chinensis</name>
    <name type="common">Marine centric diatom</name>
    <name type="synonym">Odontella sinensis</name>
    <dbReference type="NCBI Taxonomy" id="1514140"/>
    <lineage>
        <taxon>Eukaryota</taxon>
        <taxon>Sar</taxon>
        <taxon>Stramenopiles</taxon>
        <taxon>Ochrophyta</taxon>
        <taxon>Bacillariophyta</taxon>
        <taxon>Mediophyceae</taxon>
        <taxon>Biddulphiophycidae</taxon>
        <taxon>Eupodiscales</taxon>
        <taxon>Parodontellaceae</taxon>
        <taxon>Trieres</taxon>
    </lineage>
</organism>
<evidence type="ECO:0000313" key="2">
    <source>
        <dbReference type="EMBL" id="CAD9339721.1"/>
    </source>
</evidence>
<feature type="region of interest" description="Disordered" evidence="1">
    <location>
        <begin position="90"/>
        <end position="122"/>
    </location>
</feature>
<protein>
    <submittedName>
        <fullName evidence="2">Uncharacterized protein</fullName>
    </submittedName>
</protein>
<dbReference type="AlphaFoldDB" id="A0A7S1ZI73"/>
<accession>A0A7S1ZI73</accession>
<feature type="compositionally biased region" description="Basic and acidic residues" evidence="1">
    <location>
        <begin position="49"/>
        <end position="60"/>
    </location>
</feature>
<feature type="compositionally biased region" description="Low complexity" evidence="1">
    <location>
        <begin position="90"/>
        <end position="103"/>
    </location>
</feature>
<feature type="region of interest" description="Disordered" evidence="1">
    <location>
        <begin position="1"/>
        <end position="75"/>
    </location>
</feature>
<reference evidence="2" key="1">
    <citation type="submission" date="2021-01" db="EMBL/GenBank/DDBJ databases">
        <authorList>
            <person name="Corre E."/>
            <person name="Pelletier E."/>
            <person name="Niang G."/>
            <person name="Scheremetjew M."/>
            <person name="Finn R."/>
            <person name="Kale V."/>
            <person name="Holt S."/>
            <person name="Cochrane G."/>
            <person name="Meng A."/>
            <person name="Brown T."/>
            <person name="Cohen L."/>
        </authorList>
    </citation>
    <scope>NUCLEOTIDE SEQUENCE</scope>
    <source>
        <strain evidence="2">Grunow 1884</strain>
    </source>
</reference>
<feature type="compositionally biased region" description="Basic and acidic residues" evidence="1">
    <location>
        <begin position="147"/>
        <end position="159"/>
    </location>
</feature>